<gene>
    <name evidence="1" type="ORF">CHH28_09360</name>
</gene>
<dbReference type="Proteomes" id="UP000202440">
    <property type="component" value="Chromosome"/>
</dbReference>
<proteinExistence type="predicted"/>
<evidence type="ECO:0000313" key="2">
    <source>
        <dbReference type="Proteomes" id="UP000202440"/>
    </source>
</evidence>
<evidence type="ECO:0000313" key="1">
    <source>
        <dbReference type="EMBL" id="ASP38877.1"/>
    </source>
</evidence>
<dbReference type="InterPro" id="IPR023614">
    <property type="entry name" value="Porin_dom_sf"/>
</dbReference>
<organism evidence="1 2">
    <name type="scientific">Bacterioplanes sanyensis</name>
    <dbReference type="NCBI Taxonomy" id="1249553"/>
    <lineage>
        <taxon>Bacteria</taxon>
        <taxon>Pseudomonadati</taxon>
        <taxon>Pseudomonadota</taxon>
        <taxon>Gammaproteobacteria</taxon>
        <taxon>Oceanospirillales</taxon>
        <taxon>Oceanospirillaceae</taxon>
        <taxon>Bacterioplanes</taxon>
    </lineage>
</organism>
<accession>A0A222FIK8</accession>
<dbReference type="OrthoDB" id="197869at2"/>
<dbReference type="Gene3D" id="2.40.160.10">
    <property type="entry name" value="Porin"/>
    <property type="match status" value="1"/>
</dbReference>
<dbReference type="KEGG" id="bsan:CHH28_09360"/>
<sequence length="363" mass="39061">MAVASALTVSSTAIANDLRINGFMNVTAGHLSSEDVSLGGYDNGVMFDPDTLVGLQLAKQVNDTTSATVQLISRGSDDFDTEASWAYVTYSASDNTDLRIGRLRTPYFHYSDFLEVGYAYNWIRPPALVYRLDIFSSINGVDATHRFSVGDADAMVQLYTGRYQDELSGYQSDLEKAVGLVASVTKGSLSIRASYHQADFSMDVDPSQAGPNGRSLDNLAAAAAQAGVGDDFLVDMSTAKFYQASVSYDDGASSVIAEWTALEQETAAFIDDSAYLVSAAHRFGTLTGHLTYVMAEDDLESGTVGSFQKLAESKESSIIVGVRYDYDSSTAVKFDVQHHDEDTINGQDGDSGVLYQAGMSLVF</sequence>
<dbReference type="SUPFAM" id="SSF56935">
    <property type="entry name" value="Porins"/>
    <property type="match status" value="1"/>
</dbReference>
<name>A0A222FIK8_9GAMM</name>
<keyword evidence="2" id="KW-1185">Reference proteome</keyword>
<reference evidence="1 2" key="1">
    <citation type="submission" date="2017-07" db="EMBL/GenBank/DDBJ databases">
        <title>Annotated genome sequence of Bacterioplanes sanyensis isolated from Red Sea.</title>
        <authorList>
            <person name="Rehman Z.U."/>
        </authorList>
    </citation>
    <scope>NUCLEOTIDE SEQUENCE [LARGE SCALE GENOMIC DNA]</scope>
    <source>
        <strain evidence="1 2">NV9</strain>
    </source>
</reference>
<dbReference type="EMBL" id="CP022530">
    <property type="protein sequence ID" value="ASP38877.1"/>
    <property type="molecule type" value="Genomic_DNA"/>
</dbReference>
<dbReference type="AlphaFoldDB" id="A0A222FIK8"/>
<protein>
    <recommendedName>
        <fullName evidence="3">Porin domain-containing protein</fullName>
    </recommendedName>
</protein>
<dbReference type="RefSeq" id="WP_094060063.1">
    <property type="nucleotide sequence ID" value="NZ_CP022530.1"/>
</dbReference>
<evidence type="ECO:0008006" key="3">
    <source>
        <dbReference type="Google" id="ProtNLM"/>
    </source>
</evidence>